<evidence type="ECO:0000313" key="7">
    <source>
        <dbReference type="EMBL" id="CAL1542722.1"/>
    </source>
</evidence>
<dbReference type="GO" id="GO:0005125">
    <property type="term" value="F:cytokine activity"/>
    <property type="evidence" value="ECO:0007669"/>
    <property type="project" value="UniProtKB-KW"/>
</dbReference>
<evidence type="ECO:0000256" key="5">
    <source>
        <dbReference type="SAM" id="Phobius"/>
    </source>
</evidence>
<dbReference type="InterPro" id="IPR008983">
    <property type="entry name" value="Tumour_necrosis_fac-like_dom"/>
</dbReference>
<sequence>MNGAATCIDVISSRSHGYTSEQGKRPNSELHRRIVLALCVTSIIICLVVLQVSVQTLFRTSGRAHKKDGRPIACVDCKKLQISDDPFEHDALLSALEPVTDGNHGVTRCCAFNEPQLSALFEISMRRQEVRTGPLPAFNVSDFSLSPASALRRLYPPYNPAQKVYYKQRVPIFVPGNVGLLFQIEGSTIDQLVEHTRGVDVLEDGMRITQPGLYYVYSSITFRPESGHPCKNFAYKTWKHFVNVRREGEDRTLLTSVHTCCDDCVKDETTRFTGGVFRLDVNDTIRLAISGHALASFQQQSSSFAGVTMLGLPVPSGDHG</sequence>
<comment type="subcellular location">
    <subcellularLocation>
        <location evidence="1">Membrane</location>
    </subcellularLocation>
</comment>
<dbReference type="SUPFAM" id="SSF49842">
    <property type="entry name" value="TNF-like"/>
    <property type="match status" value="1"/>
</dbReference>
<dbReference type="GO" id="GO:0005615">
    <property type="term" value="C:extracellular space"/>
    <property type="evidence" value="ECO:0007669"/>
    <property type="project" value="UniProtKB-KW"/>
</dbReference>
<dbReference type="PANTHER" id="PTHR11471">
    <property type="entry name" value="TUMOR NECROSIS FACTOR FAMILY MEMBER"/>
    <property type="match status" value="1"/>
</dbReference>
<protein>
    <recommendedName>
        <fullName evidence="6">THD domain-containing protein</fullName>
    </recommendedName>
</protein>
<proteinExistence type="inferred from homology"/>
<evidence type="ECO:0000256" key="4">
    <source>
        <dbReference type="ARBA" id="ARBA00023136"/>
    </source>
</evidence>
<dbReference type="Pfam" id="PF00229">
    <property type="entry name" value="TNF"/>
    <property type="match status" value="1"/>
</dbReference>
<accession>A0AAV2I7C4</accession>
<dbReference type="PANTHER" id="PTHR11471:SF13">
    <property type="entry name" value="TNF FAMILY PROFILE DOMAIN-CONTAINING PROTEIN"/>
    <property type="match status" value="1"/>
</dbReference>
<dbReference type="AlphaFoldDB" id="A0AAV2I7C4"/>
<comment type="similarity">
    <text evidence="2">Belongs to the tumor necrosis factor family.</text>
</comment>
<evidence type="ECO:0000259" key="6">
    <source>
        <dbReference type="PROSITE" id="PS50049"/>
    </source>
</evidence>
<name>A0AAV2I7C4_LYMST</name>
<dbReference type="GO" id="GO:0005164">
    <property type="term" value="F:tumor necrosis factor receptor binding"/>
    <property type="evidence" value="ECO:0007669"/>
    <property type="project" value="InterPro"/>
</dbReference>
<keyword evidence="4 5" id="KW-0472">Membrane</keyword>
<dbReference type="GO" id="GO:0016020">
    <property type="term" value="C:membrane"/>
    <property type="evidence" value="ECO:0007669"/>
    <property type="project" value="UniProtKB-SubCell"/>
</dbReference>
<evidence type="ECO:0000256" key="1">
    <source>
        <dbReference type="ARBA" id="ARBA00004370"/>
    </source>
</evidence>
<dbReference type="EMBL" id="CAXITT010000504">
    <property type="protein sequence ID" value="CAL1542722.1"/>
    <property type="molecule type" value="Genomic_DNA"/>
</dbReference>
<evidence type="ECO:0000313" key="8">
    <source>
        <dbReference type="Proteomes" id="UP001497497"/>
    </source>
</evidence>
<dbReference type="GO" id="GO:0006955">
    <property type="term" value="P:immune response"/>
    <property type="evidence" value="ECO:0007669"/>
    <property type="project" value="InterPro"/>
</dbReference>
<evidence type="ECO:0000256" key="2">
    <source>
        <dbReference type="ARBA" id="ARBA00008670"/>
    </source>
</evidence>
<keyword evidence="3" id="KW-0202">Cytokine</keyword>
<keyword evidence="5" id="KW-0812">Transmembrane</keyword>
<keyword evidence="5" id="KW-1133">Transmembrane helix</keyword>
<dbReference type="InterPro" id="IPR006052">
    <property type="entry name" value="TNF_dom"/>
</dbReference>
<organism evidence="7 8">
    <name type="scientific">Lymnaea stagnalis</name>
    <name type="common">Great pond snail</name>
    <name type="synonym">Helix stagnalis</name>
    <dbReference type="NCBI Taxonomy" id="6523"/>
    <lineage>
        <taxon>Eukaryota</taxon>
        <taxon>Metazoa</taxon>
        <taxon>Spiralia</taxon>
        <taxon>Lophotrochozoa</taxon>
        <taxon>Mollusca</taxon>
        <taxon>Gastropoda</taxon>
        <taxon>Heterobranchia</taxon>
        <taxon>Euthyneura</taxon>
        <taxon>Panpulmonata</taxon>
        <taxon>Hygrophila</taxon>
        <taxon>Lymnaeoidea</taxon>
        <taxon>Lymnaeidae</taxon>
        <taxon>Lymnaea</taxon>
    </lineage>
</organism>
<dbReference type="Proteomes" id="UP001497497">
    <property type="component" value="Unassembled WGS sequence"/>
</dbReference>
<reference evidence="7 8" key="1">
    <citation type="submission" date="2024-04" db="EMBL/GenBank/DDBJ databases">
        <authorList>
            <consortium name="Genoscope - CEA"/>
            <person name="William W."/>
        </authorList>
    </citation>
    <scope>NUCLEOTIDE SEQUENCE [LARGE SCALE GENOMIC DNA]</scope>
</reference>
<feature type="transmembrane region" description="Helical" evidence="5">
    <location>
        <begin position="34"/>
        <end position="54"/>
    </location>
</feature>
<evidence type="ECO:0000256" key="3">
    <source>
        <dbReference type="ARBA" id="ARBA00022514"/>
    </source>
</evidence>
<gene>
    <name evidence="7" type="ORF">GSLYS_00016256001</name>
</gene>
<dbReference type="PROSITE" id="PS50049">
    <property type="entry name" value="THD_2"/>
    <property type="match status" value="1"/>
</dbReference>
<comment type="caution">
    <text evidence="7">The sequence shown here is derived from an EMBL/GenBank/DDBJ whole genome shotgun (WGS) entry which is preliminary data.</text>
</comment>
<feature type="domain" description="THD" evidence="6">
    <location>
        <begin position="160"/>
        <end position="310"/>
    </location>
</feature>
<keyword evidence="8" id="KW-1185">Reference proteome</keyword>
<dbReference type="Gene3D" id="2.60.120.40">
    <property type="match status" value="1"/>
</dbReference>